<dbReference type="SUPFAM" id="SSF102114">
    <property type="entry name" value="Radical SAM enzymes"/>
    <property type="match status" value="1"/>
</dbReference>
<dbReference type="Proteomes" id="UP000604066">
    <property type="component" value="Unassembled WGS sequence"/>
</dbReference>
<accession>A0ABX2RDT1</accession>
<dbReference type="CDD" id="cd01335">
    <property type="entry name" value="Radical_SAM"/>
    <property type="match status" value="1"/>
</dbReference>
<keyword evidence="3" id="KW-0949">S-adenosyl-L-methionine</keyword>
<dbReference type="InterPro" id="IPR007197">
    <property type="entry name" value="rSAM"/>
</dbReference>
<dbReference type="InterPro" id="IPR058240">
    <property type="entry name" value="rSAM_sf"/>
</dbReference>
<evidence type="ECO:0000259" key="7">
    <source>
        <dbReference type="PROSITE" id="PS51918"/>
    </source>
</evidence>
<dbReference type="RefSeq" id="WP_028052623.1">
    <property type="nucleotide sequence ID" value="NZ_ATYG01000024.1"/>
</dbReference>
<keyword evidence="2" id="KW-0004">4Fe-4S</keyword>
<keyword evidence="6" id="KW-0411">Iron-sulfur</keyword>
<feature type="domain" description="Radical SAM core" evidence="7">
    <location>
        <begin position="67"/>
        <end position="284"/>
    </location>
</feature>
<dbReference type="InterPro" id="IPR016431">
    <property type="entry name" value="Pyrv-formate_lyase-activ_prd"/>
</dbReference>
<keyword evidence="8" id="KW-0560">Oxidoreductase</keyword>
<keyword evidence="5" id="KW-0408">Iron</keyword>
<dbReference type="GO" id="GO:0043365">
    <property type="term" value="F:[formate-C-acetyltransferase]-activating enzyme activity"/>
    <property type="evidence" value="ECO:0007669"/>
    <property type="project" value="UniProtKB-EC"/>
</dbReference>
<keyword evidence="8" id="KW-0670">Pyruvate</keyword>
<reference evidence="8 9" key="1">
    <citation type="submission" date="2020-07" db="EMBL/GenBank/DDBJ databases">
        <title>Genomic Encyclopedia of Type Strains, Phase III (KMG-III): the genomes of soil and plant-associated and newly described type strains.</title>
        <authorList>
            <person name="Whitman W."/>
        </authorList>
    </citation>
    <scope>NUCLEOTIDE SEQUENCE [LARGE SCALE GENOMIC DNA]</scope>
    <source>
        <strain evidence="8 9">DSM 11255</strain>
    </source>
</reference>
<sequence length="330" mass="37403">MKEAVFYEVIWDSLVQCRLCPHRCRIADGKSGRCRVRKNVNGRLFTLNYGQITALNIDPIEKKPLYHFYPGSSILSVGTFGCNFRCGFCQNYEISQIAETGEKLLPEDLVKLAQRYKSQEMIGVAYTYSEPVVWYEYIEASAPLIKELGFKTVLVTNGFINKEPLKKILPFIDALNIDLKGITEEYYRDICQGSVTPVLEAIETSKAFGAHVEITTLLVPGLNDAPEQIEELAKFLANLDRDIPLHFSRYFPRYKFNLPPTPVESLIRAREIAGKYLNYVYLGNLPDASNDTFCPHCGALLIRRDYFGVDTPGLSGDTCRQCKNKVKIIL</sequence>
<dbReference type="SMART" id="SM00729">
    <property type="entry name" value="Elp3"/>
    <property type="match status" value="1"/>
</dbReference>
<dbReference type="InterPro" id="IPR013785">
    <property type="entry name" value="Aldolase_TIM"/>
</dbReference>
<keyword evidence="4" id="KW-0479">Metal-binding</keyword>
<protein>
    <submittedName>
        <fullName evidence="8">Pyruvate formate lyase activating enzyme</fullName>
        <ecNumber evidence="8">1.97.1.4</ecNumber>
    </submittedName>
</protein>
<evidence type="ECO:0000256" key="6">
    <source>
        <dbReference type="ARBA" id="ARBA00023014"/>
    </source>
</evidence>
<proteinExistence type="predicted"/>
<dbReference type="NCBIfam" id="TIGR04337">
    <property type="entry name" value="AmmeMemoSam_rS"/>
    <property type="match status" value="1"/>
</dbReference>
<evidence type="ECO:0000256" key="2">
    <source>
        <dbReference type="ARBA" id="ARBA00022485"/>
    </source>
</evidence>
<organism evidence="8 9">
    <name type="scientific">Carboxydothermus ferrireducens DSM 11255</name>
    <dbReference type="NCBI Taxonomy" id="1119529"/>
    <lineage>
        <taxon>Bacteria</taxon>
        <taxon>Bacillati</taxon>
        <taxon>Bacillota</taxon>
        <taxon>Clostridia</taxon>
        <taxon>Thermoanaerobacterales</taxon>
        <taxon>Thermoanaerobacteraceae</taxon>
        <taxon>Carboxydothermus</taxon>
    </lineage>
</organism>
<dbReference type="EMBL" id="JACCBS010000002">
    <property type="protein sequence ID" value="NYE57983.1"/>
    <property type="molecule type" value="Genomic_DNA"/>
</dbReference>
<evidence type="ECO:0000256" key="3">
    <source>
        <dbReference type="ARBA" id="ARBA00022691"/>
    </source>
</evidence>
<dbReference type="SFLD" id="SFLDG01101">
    <property type="entry name" value="Uncharacterised_Radical_SAM_Su"/>
    <property type="match status" value="1"/>
</dbReference>
<name>A0ABX2RDT1_9THEO</name>
<evidence type="ECO:0000256" key="1">
    <source>
        <dbReference type="ARBA" id="ARBA00001966"/>
    </source>
</evidence>
<dbReference type="Gene3D" id="3.20.20.70">
    <property type="entry name" value="Aldolase class I"/>
    <property type="match status" value="1"/>
</dbReference>
<dbReference type="PANTHER" id="PTHR30352">
    <property type="entry name" value="PYRUVATE FORMATE-LYASE-ACTIVATING ENZYME"/>
    <property type="match status" value="1"/>
</dbReference>
<dbReference type="PROSITE" id="PS51918">
    <property type="entry name" value="RADICAL_SAM"/>
    <property type="match status" value="1"/>
</dbReference>
<comment type="cofactor">
    <cofactor evidence="1">
        <name>[4Fe-4S] cluster</name>
        <dbReference type="ChEBI" id="CHEBI:49883"/>
    </cofactor>
</comment>
<keyword evidence="9" id="KW-1185">Reference proteome</keyword>
<dbReference type="SFLD" id="SFLDS00029">
    <property type="entry name" value="Radical_SAM"/>
    <property type="match status" value="1"/>
</dbReference>
<evidence type="ECO:0000313" key="8">
    <source>
        <dbReference type="EMBL" id="NYE57983.1"/>
    </source>
</evidence>
<evidence type="ECO:0000256" key="4">
    <source>
        <dbReference type="ARBA" id="ARBA00022723"/>
    </source>
</evidence>
<evidence type="ECO:0000313" key="9">
    <source>
        <dbReference type="Proteomes" id="UP000604066"/>
    </source>
</evidence>
<gene>
    <name evidence="8" type="ORF">HDG70_001698</name>
</gene>
<dbReference type="PANTHER" id="PTHR30352:SF5">
    <property type="entry name" value="PYRUVATE FORMATE-LYASE 1-ACTIVATING ENZYME"/>
    <property type="match status" value="1"/>
</dbReference>
<dbReference type="Pfam" id="PF04055">
    <property type="entry name" value="Radical_SAM"/>
    <property type="match status" value="1"/>
</dbReference>
<comment type="caution">
    <text evidence="8">The sequence shown here is derived from an EMBL/GenBank/DDBJ whole genome shotgun (WGS) entry which is preliminary data.</text>
</comment>
<dbReference type="InterPro" id="IPR034457">
    <property type="entry name" value="Organic_radical-activating"/>
</dbReference>
<dbReference type="EC" id="1.97.1.4" evidence="8"/>
<evidence type="ECO:0000256" key="5">
    <source>
        <dbReference type="ARBA" id="ARBA00023004"/>
    </source>
</evidence>
<keyword evidence="8" id="KW-0456">Lyase</keyword>
<dbReference type="InterPro" id="IPR027596">
    <property type="entry name" value="AmmeMemoSam_rS"/>
</dbReference>
<dbReference type="InterPro" id="IPR006638">
    <property type="entry name" value="Elp3/MiaA/NifB-like_rSAM"/>
</dbReference>
<dbReference type="PIRSF" id="PIRSF004869">
    <property type="entry name" value="PflX_prd"/>
    <property type="match status" value="1"/>
</dbReference>
<dbReference type="GO" id="GO:0016829">
    <property type="term" value="F:lyase activity"/>
    <property type="evidence" value="ECO:0007669"/>
    <property type="project" value="UniProtKB-KW"/>
</dbReference>